<dbReference type="CDD" id="cd03416">
    <property type="entry name" value="CbiX_SirB_N"/>
    <property type="match status" value="1"/>
</dbReference>
<gene>
    <name evidence="3" type="ORF">ACFSB2_03415</name>
</gene>
<dbReference type="Pfam" id="PF01903">
    <property type="entry name" value="CbiX"/>
    <property type="match status" value="2"/>
</dbReference>
<dbReference type="PANTHER" id="PTHR33542:SF3">
    <property type="entry name" value="SIROHYDROCHLORIN FERROCHELATASE, CHLOROPLASTIC"/>
    <property type="match status" value="1"/>
</dbReference>
<dbReference type="RefSeq" id="WP_377941276.1">
    <property type="nucleotide sequence ID" value="NZ_JBHUCX010000013.1"/>
</dbReference>
<keyword evidence="2" id="KW-0456">Lyase</keyword>
<comment type="caution">
    <text evidence="3">The sequence shown here is derived from an EMBL/GenBank/DDBJ whole genome shotgun (WGS) entry which is preliminary data.</text>
</comment>
<keyword evidence="1" id="KW-0479">Metal-binding</keyword>
<evidence type="ECO:0000313" key="3">
    <source>
        <dbReference type="EMBL" id="MFD1673757.1"/>
    </source>
</evidence>
<dbReference type="InterPro" id="IPR050963">
    <property type="entry name" value="Sirohydro_Cobaltochel/CbiX"/>
</dbReference>
<dbReference type="PANTHER" id="PTHR33542">
    <property type="entry name" value="SIROHYDROCHLORIN FERROCHELATASE, CHLOROPLASTIC"/>
    <property type="match status" value="1"/>
</dbReference>
<reference evidence="4" key="1">
    <citation type="journal article" date="2019" name="Int. J. Syst. Evol. Microbiol.">
        <title>The Global Catalogue of Microorganisms (GCM) 10K type strain sequencing project: providing services to taxonomists for standard genome sequencing and annotation.</title>
        <authorList>
            <consortium name="The Broad Institute Genomics Platform"/>
            <consortium name="The Broad Institute Genome Sequencing Center for Infectious Disease"/>
            <person name="Wu L."/>
            <person name="Ma J."/>
        </authorList>
    </citation>
    <scope>NUCLEOTIDE SEQUENCE [LARGE SCALE GENOMIC DNA]</scope>
    <source>
        <strain evidence="4">CGMCC 1.12286</strain>
    </source>
</reference>
<proteinExistence type="predicted"/>
<dbReference type="Gene3D" id="3.40.50.1400">
    <property type="match status" value="2"/>
</dbReference>
<evidence type="ECO:0000313" key="4">
    <source>
        <dbReference type="Proteomes" id="UP001597079"/>
    </source>
</evidence>
<evidence type="ECO:0000256" key="1">
    <source>
        <dbReference type="ARBA" id="ARBA00022723"/>
    </source>
</evidence>
<dbReference type="CDD" id="cd03414">
    <property type="entry name" value="CbiX_SirB_C"/>
    <property type="match status" value="1"/>
</dbReference>
<dbReference type="SUPFAM" id="SSF53800">
    <property type="entry name" value="Chelatase"/>
    <property type="match status" value="1"/>
</dbReference>
<keyword evidence="4" id="KW-1185">Reference proteome</keyword>
<dbReference type="InterPro" id="IPR002762">
    <property type="entry name" value="CbiX-like"/>
</dbReference>
<dbReference type="EMBL" id="JBHUCX010000013">
    <property type="protein sequence ID" value="MFD1673757.1"/>
    <property type="molecule type" value="Genomic_DNA"/>
</dbReference>
<organism evidence="3 4">
    <name type="scientific">Alicyclobacillus fodiniaquatilis</name>
    <dbReference type="NCBI Taxonomy" id="1661150"/>
    <lineage>
        <taxon>Bacteria</taxon>
        <taxon>Bacillati</taxon>
        <taxon>Bacillota</taxon>
        <taxon>Bacilli</taxon>
        <taxon>Bacillales</taxon>
        <taxon>Alicyclobacillaceae</taxon>
        <taxon>Alicyclobacillus</taxon>
    </lineage>
</organism>
<dbReference type="Proteomes" id="UP001597079">
    <property type="component" value="Unassembled WGS sequence"/>
</dbReference>
<protein>
    <submittedName>
        <fullName evidence="3">Sirohydrochlorin chelatase</fullName>
    </submittedName>
</protein>
<sequence>MTIGLLFIGHGTRRQAGIDEFLSFVSAVRSRLSRSIPCAHAFLELQKPDIASGVDELIRQGVTFVVCVPFFLFAAGHMKEDIPSELATVQNKHPHLSFSLLPPFGEATALVDVALARLQEQGVEDLGHTTAVVLVGRGNKDEEAQRANQGVAQAIRARLQGGLVEVGYLAGTGESLENVLTRLRADGWGQIMLLPYLWFQGWLTDTLPDRVEAWRDNADIEIHIASHLGLHPLFLDLVTQRVSSALVQLCDPVVSE</sequence>
<accession>A0ABW4JBX2</accession>
<name>A0ABW4JBX2_9BACL</name>
<evidence type="ECO:0000256" key="2">
    <source>
        <dbReference type="ARBA" id="ARBA00023239"/>
    </source>
</evidence>